<dbReference type="EMBL" id="SNWR01000001">
    <property type="protein sequence ID" value="TDO36461.1"/>
    <property type="molecule type" value="Genomic_DNA"/>
</dbReference>
<keyword evidence="4" id="KW-1185">Reference proteome</keyword>
<feature type="compositionally biased region" description="Low complexity" evidence="2">
    <location>
        <begin position="51"/>
        <end position="63"/>
    </location>
</feature>
<evidence type="ECO:0000256" key="1">
    <source>
        <dbReference type="ARBA" id="ARBA00022801"/>
    </source>
</evidence>
<evidence type="ECO:0000313" key="4">
    <source>
        <dbReference type="Proteomes" id="UP000294901"/>
    </source>
</evidence>
<dbReference type="Gene3D" id="2.40.260.10">
    <property type="entry name" value="Sortase"/>
    <property type="match status" value="1"/>
</dbReference>
<dbReference type="CDD" id="cd05829">
    <property type="entry name" value="Sortase_F"/>
    <property type="match status" value="1"/>
</dbReference>
<dbReference type="RefSeq" id="WP_133871204.1">
    <property type="nucleotide sequence ID" value="NZ_BOMD01000103.1"/>
</dbReference>
<evidence type="ECO:0000256" key="2">
    <source>
        <dbReference type="SAM" id="MobiDB-lite"/>
    </source>
</evidence>
<name>A0A4R6JM99_9ACTN</name>
<reference evidence="3 4" key="1">
    <citation type="submission" date="2019-03" db="EMBL/GenBank/DDBJ databases">
        <title>Sequencing the genomes of 1000 actinobacteria strains.</title>
        <authorList>
            <person name="Klenk H.-P."/>
        </authorList>
    </citation>
    <scope>NUCLEOTIDE SEQUENCE [LARGE SCALE GENOMIC DNA]</scope>
    <source>
        <strain evidence="3 4">DSM 43805</strain>
    </source>
</reference>
<gene>
    <name evidence="3" type="ORF">C8E87_0031</name>
</gene>
<accession>A0A4R6JM99</accession>
<proteinExistence type="predicted"/>
<dbReference type="OrthoDB" id="525039at2"/>
<dbReference type="Proteomes" id="UP000294901">
    <property type="component" value="Unassembled WGS sequence"/>
</dbReference>
<feature type="region of interest" description="Disordered" evidence="2">
    <location>
        <begin position="51"/>
        <end position="76"/>
    </location>
</feature>
<dbReference type="AlphaFoldDB" id="A0A4R6JM99"/>
<dbReference type="GO" id="GO:0016787">
    <property type="term" value="F:hydrolase activity"/>
    <property type="evidence" value="ECO:0007669"/>
    <property type="project" value="UniProtKB-KW"/>
</dbReference>
<dbReference type="Pfam" id="PF04203">
    <property type="entry name" value="Sortase"/>
    <property type="match status" value="1"/>
</dbReference>
<dbReference type="SUPFAM" id="SSF63817">
    <property type="entry name" value="Sortase"/>
    <property type="match status" value="1"/>
</dbReference>
<comment type="caution">
    <text evidence="3">The sequence shown here is derived from an EMBL/GenBank/DDBJ whole genome shotgun (WGS) entry which is preliminary data.</text>
</comment>
<dbReference type="InterPro" id="IPR005754">
    <property type="entry name" value="Sortase"/>
</dbReference>
<dbReference type="InterPro" id="IPR023365">
    <property type="entry name" value="Sortase_dom-sf"/>
</dbReference>
<evidence type="ECO:0000313" key="3">
    <source>
        <dbReference type="EMBL" id="TDO36461.1"/>
    </source>
</evidence>
<dbReference type="InterPro" id="IPR042001">
    <property type="entry name" value="Sortase_F"/>
</dbReference>
<dbReference type="PROSITE" id="PS51257">
    <property type="entry name" value="PROKAR_LIPOPROTEIN"/>
    <property type="match status" value="1"/>
</dbReference>
<organism evidence="3 4">
    <name type="scientific">Paractinoplanes brasiliensis</name>
    <dbReference type="NCBI Taxonomy" id="52695"/>
    <lineage>
        <taxon>Bacteria</taxon>
        <taxon>Bacillati</taxon>
        <taxon>Actinomycetota</taxon>
        <taxon>Actinomycetes</taxon>
        <taxon>Micromonosporales</taxon>
        <taxon>Micromonosporaceae</taxon>
        <taxon>Paractinoplanes</taxon>
    </lineage>
</organism>
<keyword evidence="1" id="KW-0378">Hydrolase</keyword>
<protein>
    <submittedName>
        <fullName evidence="3">Sortase family protein</fullName>
    </submittedName>
</protein>
<sequence>MSSLRGTPRTRPGRALSLTLFGVALAVTGGVVACQSQPAADFGDPAVMMPSSAPASGPAARVPIQDGAPAKAGDSDVPSRLRVPALDLDAAVDAVGIDARTGDFAVPPSVDKVGWYRYGPGFSAPAGSIVIAGHVDSAAEGKGAFFKLGTLNAGDAVTLVGPDGRDRRFEVVARERYRKTAIPLEKYFARDGAARLTLITCGGPFDAETRHYRDNVVVTAVARS</sequence>